<dbReference type="AlphaFoldDB" id="A0AA39TZB6"/>
<keyword evidence="2" id="KW-1185">Reference proteome</keyword>
<gene>
    <name evidence="1" type="ORF">EV420DRAFT_1104777</name>
</gene>
<proteinExistence type="predicted"/>
<organism evidence="1 2">
    <name type="scientific">Armillaria tabescens</name>
    <name type="common">Ringless honey mushroom</name>
    <name type="synonym">Agaricus tabescens</name>
    <dbReference type="NCBI Taxonomy" id="1929756"/>
    <lineage>
        <taxon>Eukaryota</taxon>
        <taxon>Fungi</taxon>
        <taxon>Dikarya</taxon>
        <taxon>Basidiomycota</taxon>
        <taxon>Agaricomycotina</taxon>
        <taxon>Agaricomycetes</taxon>
        <taxon>Agaricomycetidae</taxon>
        <taxon>Agaricales</taxon>
        <taxon>Marasmiineae</taxon>
        <taxon>Physalacriaceae</taxon>
        <taxon>Desarmillaria</taxon>
    </lineage>
</organism>
<evidence type="ECO:0000313" key="1">
    <source>
        <dbReference type="EMBL" id="KAK0463725.1"/>
    </source>
</evidence>
<protein>
    <submittedName>
        <fullName evidence="1">Uncharacterized protein</fullName>
    </submittedName>
</protein>
<reference evidence="1" key="1">
    <citation type="submission" date="2023-06" db="EMBL/GenBank/DDBJ databases">
        <authorList>
            <consortium name="Lawrence Berkeley National Laboratory"/>
            <person name="Ahrendt S."/>
            <person name="Sahu N."/>
            <person name="Indic B."/>
            <person name="Wong-Bajracharya J."/>
            <person name="Merenyi Z."/>
            <person name="Ke H.-M."/>
            <person name="Monk M."/>
            <person name="Kocsube S."/>
            <person name="Drula E."/>
            <person name="Lipzen A."/>
            <person name="Balint B."/>
            <person name="Henrissat B."/>
            <person name="Andreopoulos B."/>
            <person name="Martin F.M."/>
            <person name="Harder C.B."/>
            <person name="Rigling D."/>
            <person name="Ford K.L."/>
            <person name="Foster G.D."/>
            <person name="Pangilinan J."/>
            <person name="Papanicolaou A."/>
            <person name="Barry K."/>
            <person name="LaButti K."/>
            <person name="Viragh M."/>
            <person name="Koriabine M."/>
            <person name="Yan M."/>
            <person name="Riley R."/>
            <person name="Champramary S."/>
            <person name="Plett K.L."/>
            <person name="Tsai I.J."/>
            <person name="Slot J."/>
            <person name="Sipos G."/>
            <person name="Plett J."/>
            <person name="Nagy L.G."/>
            <person name="Grigoriev I.V."/>
        </authorList>
    </citation>
    <scope>NUCLEOTIDE SEQUENCE</scope>
    <source>
        <strain evidence="1">CCBAS 213</strain>
    </source>
</reference>
<accession>A0AA39TZB6</accession>
<comment type="caution">
    <text evidence="1">The sequence shown here is derived from an EMBL/GenBank/DDBJ whole genome shotgun (WGS) entry which is preliminary data.</text>
</comment>
<dbReference type="Proteomes" id="UP001175211">
    <property type="component" value="Unassembled WGS sequence"/>
</dbReference>
<dbReference type="EMBL" id="JAUEPS010000007">
    <property type="protein sequence ID" value="KAK0463725.1"/>
    <property type="molecule type" value="Genomic_DNA"/>
</dbReference>
<dbReference type="GeneID" id="85349401"/>
<dbReference type="RefSeq" id="XP_060335035.1">
    <property type="nucleotide sequence ID" value="XM_060465853.1"/>
</dbReference>
<name>A0AA39TZB6_ARMTA</name>
<sequence length="172" mass="18968">MQGFTVNAPKSPPLRIRKAPLHPPTFKCSQICLVEETIFSPLCEALNSVGAPLETRTGISLTTRSGKVVPVSSGPKRRPCIIMESPSDHVSMGPRKQGHSICLMATFGSSEGLYEELGQLLRRFVVPIEPNEQILPDSDMYALKTVPAWRHPLQWAISFVIYMEQRGLLGGL</sequence>
<evidence type="ECO:0000313" key="2">
    <source>
        <dbReference type="Proteomes" id="UP001175211"/>
    </source>
</evidence>